<dbReference type="Ensembl" id="ENSSGRT00000015306.1">
    <property type="protein sequence ID" value="ENSSGRP00000014169.1"/>
    <property type="gene ID" value="ENSSGRG00000008879.1"/>
</dbReference>
<name>A0A672KP35_SINGR</name>
<dbReference type="Proteomes" id="UP000472262">
    <property type="component" value="Unassembled WGS sequence"/>
</dbReference>
<dbReference type="Gene3D" id="3.30.565.10">
    <property type="entry name" value="Histidine kinase-like ATPase, C-terminal domain"/>
    <property type="match status" value="2"/>
</dbReference>
<evidence type="ECO:0000313" key="4">
    <source>
        <dbReference type="Proteomes" id="UP000472262"/>
    </source>
</evidence>
<dbReference type="FunFam" id="3.30.1370.100:FF:000001">
    <property type="entry name" value="Mismatch repair endonuclease pms1, putative"/>
    <property type="match status" value="1"/>
</dbReference>
<evidence type="ECO:0000313" key="3">
    <source>
        <dbReference type="Ensembl" id="ENSSGRP00000014169.1"/>
    </source>
</evidence>
<dbReference type="InterPro" id="IPR036890">
    <property type="entry name" value="HATPase_C_sf"/>
</dbReference>
<dbReference type="InterPro" id="IPR038973">
    <property type="entry name" value="MutL/Mlh/Pms-like"/>
</dbReference>
<dbReference type="GO" id="GO:0140664">
    <property type="term" value="F:ATP-dependent DNA damage sensor activity"/>
    <property type="evidence" value="ECO:0007669"/>
    <property type="project" value="InterPro"/>
</dbReference>
<accession>A0A672KP35</accession>
<dbReference type="InterPro" id="IPR042121">
    <property type="entry name" value="MutL_C_regsub"/>
</dbReference>
<dbReference type="Pfam" id="PF13589">
    <property type="entry name" value="HATPase_c_3"/>
    <property type="match status" value="1"/>
</dbReference>
<organism evidence="3 4">
    <name type="scientific">Sinocyclocheilus grahami</name>
    <name type="common">Dianchi golden-line fish</name>
    <name type="synonym">Barbus grahami</name>
    <dbReference type="NCBI Taxonomy" id="75366"/>
    <lineage>
        <taxon>Eukaryota</taxon>
        <taxon>Metazoa</taxon>
        <taxon>Chordata</taxon>
        <taxon>Craniata</taxon>
        <taxon>Vertebrata</taxon>
        <taxon>Euteleostomi</taxon>
        <taxon>Actinopterygii</taxon>
        <taxon>Neopterygii</taxon>
        <taxon>Teleostei</taxon>
        <taxon>Ostariophysi</taxon>
        <taxon>Cypriniformes</taxon>
        <taxon>Cyprinidae</taxon>
        <taxon>Cyprininae</taxon>
        <taxon>Sinocyclocheilus</taxon>
    </lineage>
</organism>
<dbReference type="InParanoid" id="A0A672KP35"/>
<protein>
    <submittedName>
        <fullName evidence="3">PMS1 homolog 2, mismatch repair system component</fullName>
    </submittedName>
</protein>
<dbReference type="GO" id="GO:0005524">
    <property type="term" value="F:ATP binding"/>
    <property type="evidence" value="ECO:0007669"/>
    <property type="project" value="InterPro"/>
</dbReference>
<dbReference type="SMART" id="SM00853">
    <property type="entry name" value="MutL_C"/>
    <property type="match status" value="1"/>
</dbReference>
<dbReference type="PROSITE" id="PS00058">
    <property type="entry name" value="DNA_MISMATCH_REPAIR_1"/>
    <property type="match status" value="1"/>
</dbReference>
<proteinExistence type="inferred from homology"/>
<dbReference type="PANTHER" id="PTHR10073">
    <property type="entry name" value="DNA MISMATCH REPAIR PROTEIN MLH, PMS, MUTL"/>
    <property type="match status" value="1"/>
</dbReference>
<dbReference type="FunFam" id="3.30.1540.20:FF:000019">
    <property type="entry name" value="PMS1 homolog 2, mismatch repair system component"/>
    <property type="match status" value="1"/>
</dbReference>
<reference evidence="3" key="1">
    <citation type="submission" date="2025-08" db="UniProtKB">
        <authorList>
            <consortium name="Ensembl"/>
        </authorList>
    </citation>
    <scope>IDENTIFICATION</scope>
</reference>
<dbReference type="Gene3D" id="3.30.1370.100">
    <property type="entry name" value="MutL, C-terminal domain, regulatory subdomain"/>
    <property type="match status" value="1"/>
</dbReference>
<comment type="similarity">
    <text evidence="1">Belongs to the DNA mismatch repair MutL/HexB family.</text>
</comment>
<dbReference type="InterPro" id="IPR042120">
    <property type="entry name" value="MutL_C_dimsub"/>
</dbReference>
<dbReference type="AlphaFoldDB" id="A0A672KP35"/>
<keyword evidence="4" id="KW-1185">Reference proteome</keyword>
<sequence>KCQTQGNTGSAGAIKAIDKQSVHQICSGQVVLSLATAVKELVENSIDAGATNVYVKLKDNGTELVEVSDNGKGAAEQNFEGLTLKHHTSKLKDFSDFIHTFGFRGEALSSLSCATSPSAWHYCHSAELGDTWEHGFVHILRKKLTRVSSQEYPKIIFVLQSYCIISTGVRITCTNQMGQGKRTTVLCTSGSNSMRDNIGAVFGPKQLQSLIPFQQISPNESIKEDYGLGGVSTFSCCKNMFKDMEIIGQFNLGFITTKLKSDLFIIDQHATDEKYNFEMLQQNTVLKGQRLIVPQSLNLPAISETVLMENLEIFRKNGFDLLIDEDAQVMQRVKLVSLPMSKNWTFGPSDIEELIFMLSDSPGIMCRPSRVRQMFASRACRKSVMVGTTPNTSEMKKLLLHMGEIEQPWNCPHGRPTMRHLANLDMVSQD</sequence>
<dbReference type="InterPro" id="IPR014762">
    <property type="entry name" value="DNA_mismatch_repair_CS"/>
</dbReference>
<dbReference type="SUPFAM" id="SSF118116">
    <property type="entry name" value="DNA mismatch repair protein MutL"/>
    <property type="match status" value="1"/>
</dbReference>
<evidence type="ECO:0000256" key="1">
    <source>
        <dbReference type="ARBA" id="ARBA00006082"/>
    </source>
</evidence>
<dbReference type="GO" id="GO:0032389">
    <property type="term" value="C:MutLalpha complex"/>
    <property type="evidence" value="ECO:0007669"/>
    <property type="project" value="TreeGrafter"/>
</dbReference>
<dbReference type="GO" id="GO:0016887">
    <property type="term" value="F:ATP hydrolysis activity"/>
    <property type="evidence" value="ECO:0007669"/>
    <property type="project" value="InterPro"/>
</dbReference>
<dbReference type="InterPro" id="IPR014790">
    <property type="entry name" value="MutL_C"/>
</dbReference>
<dbReference type="Pfam" id="PF08676">
    <property type="entry name" value="MutL_C"/>
    <property type="match status" value="1"/>
</dbReference>
<feature type="domain" description="MutL C-terminal dimerisation" evidence="2">
    <location>
        <begin position="246"/>
        <end position="390"/>
    </location>
</feature>
<reference evidence="3" key="2">
    <citation type="submission" date="2025-09" db="UniProtKB">
        <authorList>
            <consortium name="Ensembl"/>
        </authorList>
    </citation>
    <scope>IDENTIFICATION</scope>
</reference>
<dbReference type="SUPFAM" id="SSF55874">
    <property type="entry name" value="ATPase domain of HSP90 chaperone/DNA topoisomerase II/histidine kinase"/>
    <property type="match status" value="1"/>
</dbReference>
<dbReference type="InterPro" id="IPR037198">
    <property type="entry name" value="MutL_C_sf"/>
</dbReference>
<dbReference type="Gene3D" id="3.30.1540.20">
    <property type="entry name" value="MutL, C-terminal domain, dimerisation subdomain"/>
    <property type="match status" value="1"/>
</dbReference>
<evidence type="ECO:0000259" key="2">
    <source>
        <dbReference type="SMART" id="SM00853"/>
    </source>
</evidence>
<dbReference type="GO" id="GO:0006298">
    <property type="term" value="P:mismatch repair"/>
    <property type="evidence" value="ECO:0007669"/>
    <property type="project" value="InterPro"/>
</dbReference>
<dbReference type="PANTHER" id="PTHR10073:SF52">
    <property type="entry name" value="MISMATCH REPAIR ENDONUCLEASE PMS2"/>
    <property type="match status" value="1"/>
</dbReference>